<comment type="subcellular location">
    <subcellularLocation>
        <location evidence="1">Cell membrane</location>
    </subcellularLocation>
</comment>
<dbReference type="PANTHER" id="PTHR19433">
    <property type="entry name" value="T-CELL RECEPTOR ALPHA CHAIN V REGION-RELATED"/>
    <property type="match status" value="1"/>
</dbReference>
<dbReference type="GeneTree" id="ENSGT01130000278379"/>
<dbReference type="InterPro" id="IPR003599">
    <property type="entry name" value="Ig_sub"/>
</dbReference>
<accession>A0A3B4XUJ5</accession>
<dbReference type="SUPFAM" id="SSF48726">
    <property type="entry name" value="Immunoglobulin"/>
    <property type="match status" value="1"/>
</dbReference>
<dbReference type="PROSITE" id="PS50835">
    <property type="entry name" value="IG_LIKE"/>
    <property type="match status" value="1"/>
</dbReference>
<dbReference type="SMART" id="SM00406">
    <property type="entry name" value="IGv"/>
    <property type="match status" value="1"/>
</dbReference>
<dbReference type="GO" id="GO:0002376">
    <property type="term" value="P:immune system process"/>
    <property type="evidence" value="ECO:0007669"/>
    <property type="project" value="UniProtKB-KW"/>
</dbReference>
<protein>
    <recommendedName>
        <fullName evidence="9">Ig-like domain-containing protein</fullName>
    </recommendedName>
</protein>
<keyword evidence="11" id="KW-1185">Reference proteome</keyword>
<keyword evidence="4" id="KW-0391">Immunity</keyword>
<dbReference type="Proteomes" id="UP000261360">
    <property type="component" value="Unplaced"/>
</dbReference>
<evidence type="ECO:0000256" key="1">
    <source>
        <dbReference type="ARBA" id="ARBA00004236"/>
    </source>
</evidence>
<feature type="transmembrane region" description="Helical" evidence="8">
    <location>
        <begin position="163"/>
        <end position="184"/>
    </location>
</feature>
<dbReference type="Gene3D" id="2.60.40.10">
    <property type="entry name" value="Immunoglobulins"/>
    <property type="match status" value="1"/>
</dbReference>
<keyword evidence="2" id="KW-1003">Cell membrane</keyword>
<dbReference type="InterPro" id="IPR013106">
    <property type="entry name" value="Ig_V-set"/>
</dbReference>
<evidence type="ECO:0000313" key="10">
    <source>
        <dbReference type="Ensembl" id="ENSSLDP00000022165.1"/>
    </source>
</evidence>
<proteinExistence type="predicted"/>
<sequence>MGIVVCLLHYQLRSESLLFVSDWISVSASEFQTVEVQFGEEATLLCWISVSVSEFHTVEVQSGEEVTLMCTNFTSSTSHIFWFRLDNRPNTTCISSMFSSDGNVTFCDGFQNGKFNMTSNITTLFLQIKQVDSSDSGLYFCGSYWNNRSIIVSATYLKVQATLTSAILSALVIFLIIIVIVLGLKIRKLHTGEVLTIYCHLQNPSSADVTYAALGFHKRARKSRGSVSERQLERTVEYTATR</sequence>
<evidence type="ECO:0000256" key="6">
    <source>
        <dbReference type="ARBA" id="ARBA00023157"/>
    </source>
</evidence>
<dbReference type="GO" id="GO:0009617">
    <property type="term" value="P:response to bacterium"/>
    <property type="evidence" value="ECO:0007669"/>
    <property type="project" value="TreeGrafter"/>
</dbReference>
<dbReference type="Ensembl" id="ENSSLDT00000022886.1">
    <property type="protein sequence ID" value="ENSSLDP00000022165.1"/>
    <property type="gene ID" value="ENSSLDG00000017292.1"/>
</dbReference>
<dbReference type="SMART" id="SM00409">
    <property type="entry name" value="IG"/>
    <property type="match status" value="1"/>
</dbReference>
<organism evidence="10 11">
    <name type="scientific">Seriola lalandi dorsalis</name>
    <dbReference type="NCBI Taxonomy" id="1841481"/>
    <lineage>
        <taxon>Eukaryota</taxon>
        <taxon>Metazoa</taxon>
        <taxon>Chordata</taxon>
        <taxon>Craniata</taxon>
        <taxon>Vertebrata</taxon>
        <taxon>Euteleostomi</taxon>
        <taxon>Actinopterygii</taxon>
        <taxon>Neopterygii</taxon>
        <taxon>Teleostei</taxon>
        <taxon>Neoteleostei</taxon>
        <taxon>Acanthomorphata</taxon>
        <taxon>Carangaria</taxon>
        <taxon>Carangiformes</taxon>
        <taxon>Carangidae</taxon>
        <taxon>Seriola</taxon>
    </lineage>
</organism>
<evidence type="ECO:0000259" key="9">
    <source>
        <dbReference type="PROSITE" id="PS50835"/>
    </source>
</evidence>
<evidence type="ECO:0000256" key="5">
    <source>
        <dbReference type="ARBA" id="ARBA00023136"/>
    </source>
</evidence>
<keyword evidence="5 8" id="KW-0472">Membrane</keyword>
<keyword evidence="6" id="KW-1015">Disulfide bond</keyword>
<reference evidence="10" key="2">
    <citation type="submission" date="2025-09" db="UniProtKB">
        <authorList>
            <consortium name="Ensembl"/>
        </authorList>
    </citation>
    <scope>IDENTIFICATION</scope>
</reference>
<dbReference type="Pfam" id="PF07686">
    <property type="entry name" value="V-set"/>
    <property type="match status" value="1"/>
</dbReference>
<dbReference type="InterPro" id="IPR052051">
    <property type="entry name" value="TCR_complex_component"/>
</dbReference>
<evidence type="ECO:0000256" key="7">
    <source>
        <dbReference type="ARBA" id="ARBA00023180"/>
    </source>
</evidence>
<keyword evidence="8" id="KW-1133">Transmembrane helix</keyword>
<evidence type="ECO:0000256" key="3">
    <source>
        <dbReference type="ARBA" id="ARBA00022729"/>
    </source>
</evidence>
<dbReference type="AlphaFoldDB" id="A0A3B4XUJ5"/>
<keyword evidence="7" id="KW-0325">Glycoprotein</keyword>
<dbReference type="GO" id="GO:0005886">
    <property type="term" value="C:plasma membrane"/>
    <property type="evidence" value="ECO:0007669"/>
    <property type="project" value="UniProtKB-SubCell"/>
</dbReference>
<dbReference type="PANTHER" id="PTHR19433:SF111">
    <property type="entry name" value="T CELL RECEPTOR ALPHA VARIABLE 4"/>
    <property type="match status" value="1"/>
</dbReference>
<dbReference type="InterPro" id="IPR036179">
    <property type="entry name" value="Ig-like_dom_sf"/>
</dbReference>
<dbReference type="InterPro" id="IPR013783">
    <property type="entry name" value="Ig-like_fold"/>
</dbReference>
<evidence type="ECO:0000256" key="2">
    <source>
        <dbReference type="ARBA" id="ARBA00022475"/>
    </source>
</evidence>
<reference evidence="10" key="1">
    <citation type="submission" date="2025-08" db="UniProtKB">
        <authorList>
            <consortium name="Ensembl"/>
        </authorList>
    </citation>
    <scope>IDENTIFICATION</scope>
</reference>
<feature type="domain" description="Ig-like" evidence="9">
    <location>
        <begin position="48"/>
        <end position="141"/>
    </location>
</feature>
<evidence type="ECO:0000256" key="8">
    <source>
        <dbReference type="SAM" id="Phobius"/>
    </source>
</evidence>
<evidence type="ECO:0000313" key="11">
    <source>
        <dbReference type="Proteomes" id="UP000261360"/>
    </source>
</evidence>
<dbReference type="InterPro" id="IPR007110">
    <property type="entry name" value="Ig-like_dom"/>
</dbReference>
<evidence type="ECO:0000256" key="4">
    <source>
        <dbReference type="ARBA" id="ARBA00022859"/>
    </source>
</evidence>
<keyword evidence="8" id="KW-0812">Transmembrane</keyword>
<keyword evidence="3" id="KW-0732">Signal</keyword>
<name>A0A3B4XUJ5_SERLL</name>